<accession>A0A9X3CN77</accession>
<reference evidence="3" key="1">
    <citation type="submission" date="2022-02" db="EMBL/GenBank/DDBJ databases">
        <title>Vibrio sp. nov, a new bacterium isolated from seawater.</title>
        <authorList>
            <person name="Yuan Y."/>
        </authorList>
    </citation>
    <scope>NUCLEOTIDE SEQUENCE</scope>
    <source>
        <strain evidence="3">ZSDZ65</strain>
    </source>
</reference>
<evidence type="ECO:0000313" key="4">
    <source>
        <dbReference type="Proteomes" id="UP001155587"/>
    </source>
</evidence>
<dbReference type="SUPFAM" id="SSF53271">
    <property type="entry name" value="PRTase-like"/>
    <property type="match status" value="1"/>
</dbReference>
<dbReference type="Proteomes" id="UP001155587">
    <property type="component" value="Unassembled WGS sequence"/>
</dbReference>
<gene>
    <name evidence="3" type="ORF">MD535_09495</name>
</gene>
<evidence type="ECO:0000259" key="2">
    <source>
        <dbReference type="Pfam" id="PF00156"/>
    </source>
</evidence>
<dbReference type="RefSeq" id="WP_265674633.1">
    <property type="nucleotide sequence ID" value="NZ_JAKRRY010000010.1"/>
</dbReference>
<dbReference type="InterPro" id="IPR029057">
    <property type="entry name" value="PRTase-like"/>
</dbReference>
<sequence length="249" mass="28590">MLIAILQTSTGSVMHNFTPIRKRCHICGLGIPHSLGHNLWCHYCQSYIEDDTLRCLRCALPILSAQCLNEQFLNEQSVCGECLKLPPPWQRVVCLGDYQFPLSLFIQKIKHQRQFWLLPPLIQKLQQRIPDPAPVLIPVPMIWHQELWRGFNLSYLMAKQMHALWPNSYLGEQVFHKRMNTPTQKSLNRQARLNNVGKAFTLQHAPTAKHVAIIDDVVTTGATVKHLSQLLLEVGVEKIDIYCLCRTPN</sequence>
<feature type="domain" description="Phosphoribosyltransferase" evidence="2">
    <location>
        <begin position="191"/>
        <end position="248"/>
    </location>
</feature>
<protein>
    <submittedName>
        <fullName evidence="3">ComF family protein</fullName>
    </submittedName>
</protein>
<dbReference type="AlphaFoldDB" id="A0A9X3CN77"/>
<dbReference type="EMBL" id="JAKRRY010000010">
    <property type="protein sequence ID" value="MCW8346239.1"/>
    <property type="molecule type" value="Genomic_DNA"/>
</dbReference>
<proteinExistence type="inferred from homology"/>
<dbReference type="PANTHER" id="PTHR47505:SF1">
    <property type="entry name" value="DNA UTILIZATION PROTEIN YHGH"/>
    <property type="match status" value="1"/>
</dbReference>
<dbReference type="InterPro" id="IPR051910">
    <property type="entry name" value="ComF/GntX_DNA_util-trans"/>
</dbReference>
<evidence type="ECO:0000313" key="3">
    <source>
        <dbReference type="EMBL" id="MCW8346239.1"/>
    </source>
</evidence>
<dbReference type="Pfam" id="PF00156">
    <property type="entry name" value="Pribosyltran"/>
    <property type="match status" value="1"/>
</dbReference>
<keyword evidence="4" id="KW-1185">Reference proteome</keyword>
<name>A0A9X3CN77_9VIBR</name>
<dbReference type="Gene3D" id="3.40.50.2020">
    <property type="match status" value="1"/>
</dbReference>
<comment type="similarity">
    <text evidence="1">Belongs to the ComF/GntX family.</text>
</comment>
<evidence type="ECO:0000256" key="1">
    <source>
        <dbReference type="ARBA" id="ARBA00008007"/>
    </source>
</evidence>
<comment type="caution">
    <text evidence="3">The sequence shown here is derived from an EMBL/GenBank/DDBJ whole genome shotgun (WGS) entry which is preliminary data.</text>
</comment>
<organism evidence="3 4">
    <name type="scientific">Vibrio qingdaonensis</name>
    <dbReference type="NCBI Taxonomy" id="2829491"/>
    <lineage>
        <taxon>Bacteria</taxon>
        <taxon>Pseudomonadati</taxon>
        <taxon>Pseudomonadota</taxon>
        <taxon>Gammaproteobacteria</taxon>
        <taxon>Vibrionales</taxon>
        <taxon>Vibrionaceae</taxon>
        <taxon>Vibrio</taxon>
    </lineage>
</organism>
<dbReference type="CDD" id="cd06223">
    <property type="entry name" value="PRTases_typeI"/>
    <property type="match status" value="1"/>
</dbReference>
<dbReference type="InterPro" id="IPR000836">
    <property type="entry name" value="PRTase_dom"/>
</dbReference>
<dbReference type="PANTHER" id="PTHR47505">
    <property type="entry name" value="DNA UTILIZATION PROTEIN YHGH"/>
    <property type="match status" value="1"/>
</dbReference>